<keyword evidence="4" id="KW-1185">Reference proteome</keyword>
<accession>A0A7J9BC98</accession>
<keyword evidence="1" id="KW-0175">Coiled coil</keyword>
<proteinExistence type="predicted"/>
<protein>
    <recommendedName>
        <fullName evidence="2">DUF7745 domain-containing protein</fullName>
    </recommendedName>
</protein>
<feature type="coiled-coil region" evidence="1">
    <location>
        <begin position="286"/>
        <end position="313"/>
    </location>
</feature>
<comment type="caution">
    <text evidence="3">The sequence shown here is derived from an EMBL/GenBank/DDBJ whole genome shotgun (WGS) entry which is preliminary data.</text>
</comment>
<name>A0A7J9BC98_GOSGO</name>
<feature type="domain" description="DUF7745" evidence="2">
    <location>
        <begin position="41"/>
        <end position="209"/>
    </location>
</feature>
<feature type="coiled-coil region" evidence="1">
    <location>
        <begin position="235"/>
        <end position="262"/>
    </location>
</feature>
<evidence type="ECO:0000313" key="3">
    <source>
        <dbReference type="EMBL" id="MBA0733878.1"/>
    </source>
</evidence>
<dbReference type="PANTHER" id="PTHR48200:SF1">
    <property type="entry name" value="AMINOTRANSFERASE-LIKE PLANT MOBILE DOMAIN-CONTAINING PROTEIN"/>
    <property type="match status" value="1"/>
</dbReference>
<dbReference type="AlphaFoldDB" id="A0A7J9BC98"/>
<dbReference type="PANTHER" id="PTHR48200">
    <property type="entry name" value="PROTEIN, PUTATIVE-RELATED"/>
    <property type="match status" value="1"/>
</dbReference>
<dbReference type="InterPro" id="IPR056647">
    <property type="entry name" value="DUF7745"/>
</dbReference>
<evidence type="ECO:0000256" key="1">
    <source>
        <dbReference type="SAM" id="Coils"/>
    </source>
</evidence>
<dbReference type="Proteomes" id="UP000593579">
    <property type="component" value="Unassembled WGS sequence"/>
</dbReference>
<evidence type="ECO:0000259" key="2">
    <source>
        <dbReference type="Pfam" id="PF24924"/>
    </source>
</evidence>
<gene>
    <name evidence="3" type="ORF">Gogos_017845</name>
</gene>
<sequence length="319" mass="37280">MEKGFLDKVEDNAALRIWSEKRQQEKGDSLSEGYVLELWDFTRYWNPAYSCFTFGKVDMVPTVEEYTTLLRCLMIQVDKAHFRAANVPTFLKRLMDITGMSEQWVTACIKEKGDNNYITWKSLQDLILVHLDTRRKIDIFALSIYGLVIFPKVLGHIEDAVSDMFDRLEKMITPVPAILAESFRSLNVCRRVDEGRFFGCVQLLLNLWLPKDRKTSPKKYGWKFSEVFEMKMLKAERVRKGNNKAEEDLDSLNTDYKKLCLSIKTAGLGNTPGQRRQEILEENIRTNQWERKFQDARAREDALKRKLLESQDEKARLKA</sequence>
<evidence type="ECO:0000313" key="4">
    <source>
        <dbReference type="Proteomes" id="UP000593579"/>
    </source>
</evidence>
<organism evidence="3 4">
    <name type="scientific">Gossypium gossypioides</name>
    <name type="common">Mexican cotton</name>
    <name type="synonym">Selera gossypioides</name>
    <dbReference type="NCBI Taxonomy" id="34282"/>
    <lineage>
        <taxon>Eukaryota</taxon>
        <taxon>Viridiplantae</taxon>
        <taxon>Streptophyta</taxon>
        <taxon>Embryophyta</taxon>
        <taxon>Tracheophyta</taxon>
        <taxon>Spermatophyta</taxon>
        <taxon>Magnoliopsida</taxon>
        <taxon>eudicotyledons</taxon>
        <taxon>Gunneridae</taxon>
        <taxon>Pentapetalae</taxon>
        <taxon>rosids</taxon>
        <taxon>malvids</taxon>
        <taxon>Malvales</taxon>
        <taxon>Malvaceae</taxon>
        <taxon>Malvoideae</taxon>
        <taxon>Gossypium</taxon>
    </lineage>
</organism>
<dbReference type="EMBL" id="JABEZY010000002">
    <property type="protein sequence ID" value="MBA0733878.1"/>
    <property type="molecule type" value="Genomic_DNA"/>
</dbReference>
<reference evidence="3 4" key="1">
    <citation type="journal article" date="2019" name="Genome Biol. Evol.">
        <title>Insights into the evolution of the New World diploid cottons (Gossypium, subgenus Houzingenia) based on genome sequencing.</title>
        <authorList>
            <person name="Grover C.E."/>
            <person name="Arick M.A. 2nd"/>
            <person name="Thrash A."/>
            <person name="Conover J.L."/>
            <person name="Sanders W.S."/>
            <person name="Peterson D.G."/>
            <person name="Frelichowski J.E."/>
            <person name="Scheffler J.A."/>
            <person name="Scheffler B.E."/>
            <person name="Wendel J.F."/>
        </authorList>
    </citation>
    <scope>NUCLEOTIDE SEQUENCE [LARGE SCALE GENOMIC DNA]</scope>
    <source>
        <strain evidence="3">5</strain>
        <tissue evidence="3">Leaf</tissue>
    </source>
</reference>
<dbReference type="Pfam" id="PF24924">
    <property type="entry name" value="DUF7745"/>
    <property type="match status" value="1"/>
</dbReference>